<dbReference type="CDD" id="cd08199">
    <property type="entry name" value="EEVS"/>
    <property type="match status" value="1"/>
</dbReference>
<dbReference type="AlphaFoldDB" id="A0ABD3PAZ1"/>
<dbReference type="SUPFAM" id="SSF56796">
    <property type="entry name" value="Dehydroquinate synthase-like"/>
    <property type="match status" value="1"/>
</dbReference>
<dbReference type="Pfam" id="PF01761">
    <property type="entry name" value="DHQ_synthase"/>
    <property type="match status" value="1"/>
</dbReference>
<name>A0ABD3PAZ1_9STRA</name>
<dbReference type="PANTHER" id="PTHR43622:SF3">
    <property type="entry name" value="2-EPI-5-EPI-VALIOLONE SYNTHASE"/>
    <property type="match status" value="1"/>
</dbReference>
<protein>
    <recommendedName>
        <fullName evidence="11">3-dehydroquinate synthase domain-containing protein</fullName>
    </recommendedName>
</protein>
<evidence type="ECO:0000313" key="9">
    <source>
        <dbReference type="EMBL" id="KAL3785184.1"/>
    </source>
</evidence>
<evidence type="ECO:0000256" key="4">
    <source>
        <dbReference type="ARBA" id="ARBA00023027"/>
    </source>
</evidence>
<evidence type="ECO:0000256" key="6">
    <source>
        <dbReference type="SAM" id="MobiDB-lite"/>
    </source>
</evidence>
<feature type="compositionally biased region" description="Low complexity" evidence="6">
    <location>
        <begin position="80"/>
        <end position="97"/>
    </location>
</feature>
<evidence type="ECO:0000313" key="10">
    <source>
        <dbReference type="Proteomes" id="UP001530315"/>
    </source>
</evidence>
<keyword evidence="2" id="KW-0479">Metal-binding</keyword>
<dbReference type="GO" id="GO:0000166">
    <property type="term" value="F:nucleotide binding"/>
    <property type="evidence" value="ECO:0007669"/>
    <property type="project" value="UniProtKB-KW"/>
</dbReference>
<dbReference type="Gene3D" id="1.20.1090.10">
    <property type="entry name" value="Dehydroquinate synthase-like - alpha domain"/>
    <property type="match status" value="1"/>
</dbReference>
<feature type="region of interest" description="Disordered" evidence="6">
    <location>
        <begin position="64"/>
        <end position="121"/>
    </location>
</feature>
<evidence type="ECO:0000256" key="2">
    <source>
        <dbReference type="ARBA" id="ARBA00022723"/>
    </source>
</evidence>
<feature type="domain" description="3-dehydroquinate synthase N-terminal" evidence="7">
    <location>
        <begin position="245"/>
        <end position="363"/>
    </location>
</feature>
<dbReference type="Pfam" id="PF24621">
    <property type="entry name" value="DHQS_C"/>
    <property type="match status" value="1"/>
</dbReference>
<dbReference type="Gene3D" id="3.40.50.1970">
    <property type="match status" value="1"/>
</dbReference>
<feature type="domain" description="3-dehydroquinate synthase C-terminal" evidence="8">
    <location>
        <begin position="365"/>
        <end position="507"/>
    </location>
</feature>
<feature type="compositionally biased region" description="Polar residues" evidence="6">
    <location>
        <begin position="64"/>
        <end position="78"/>
    </location>
</feature>
<gene>
    <name evidence="9" type="ORF">ACHAW5_011209</name>
</gene>
<comment type="caution">
    <text evidence="9">The sequence shown here is derived from an EMBL/GenBank/DDBJ whole genome shotgun (WGS) entry which is preliminary data.</text>
</comment>
<accession>A0ABD3PAZ1</accession>
<reference evidence="9 10" key="1">
    <citation type="submission" date="2024-10" db="EMBL/GenBank/DDBJ databases">
        <title>Updated reference genomes for cyclostephanoid diatoms.</title>
        <authorList>
            <person name="Roberts W.R."/>
            <person name="Alverson A.J."/>
        </authorList>
    </citation>
    <scope>NUCLEOTIDE SEQUENCE [LARGE SCALE GENOMIC DNA]</scope>
    <source>
        <strain evidence="9 10">AJA276-08</strain>
    </source>
</reference>
<dbReference type="GO" id="GO:0016829">
    <property type="term" value="F:lyase activity"/>
    <property type="evidence" value="ECO:0007669"/>
    <property type="project" value="UniProtKB-KW"/>
</dbReference>
<dbReference type="InterPro" id="IPR035872">
    <property type="entry name" value="EEVS-like"/>
</dbReference>
<evidence type="ECO:0000256" key="3">
    <source>
        <dbReference type="ARBA" id="ARBA00022741"/>
    </source>
</evidence>
<proteinExistence type="predicted"/>
<dbReference type="InterPro" id="IPR030960">
    <property type="entry name" value="DHQS/DOIS_N"/>
</dbReference>
<keyword evidence="10" id="KW-1185">Reference proteome</keyword>
<dbReference type="InterPro" id="IPR050071">
    <property type="entry name" value="Dehydroquinate_synthase"/>
</dbReference>
<dbReference type="EMBL" id="JALLAZ020000897">
    <property type="protein sequence ID" value="KAL3785184.1"/>
    <property type="molecule type" value="Genomic_DNA"/>
</dbReference>
<keyword evidence="3" id="KW-0547">Nucleotide-binding</keyword>
<dbReference type="PANTHER" id="PTHR43622">
    <property type="entry name" value="3-DEHYDROQUINATE SYNTHASE"/>
    <property type="match status" value="1"/>
</dbReference>
<sequence>MTVKVNRSVSSFGVSQDKHKGSVQIVDECELKIPPVVPKSVADMWESLSPDVRAILVASELKRNTQQQQFDRSDSCTAPTAMSPSSSLTVSSDQTSSLGGSTNDDGDDVEQVARKHEKCPVSGADVSLTPLERAPENVFAFTKTHATERTDVVKTPAATITTTTKVVSTSRGWRNIFSLPISYDVNMVAHGTLFDPINPQLLDATGVHPEGYNTRFAVVDSAIDALYGEKIRGYFRAKGVELTTCVIDGGEADKRPKAVDAILDELCAYKLRRREPFLAIGGGCVLDIAGMAACLYRRGVPFVRVPTTLLAIVDASVGVKNGVDYCCQKTEESYKNRIGSFYAPSACLLDPGFISSQDARNISNGLGEVLKLALVRSSDLFELLEAHGRALVETRFEDESLKQSGVSGRIIDLSIQIMLEELGPNLWESKLDRCVDYGHTFSKLLEMVPGADVMHGEAVNVDGFFCVVLSYLRGYIDMGMVRRIFNCMKMLNLPTNSPDLNLELAWQSCKDAIEHRHGEQRIPLITEIGESICVSDITKEELIRALDMMAKFEHSCELY</sequence>
<evidence type="ECO:0008006" key="11">
    <source>
        <dbReference type="Google" id="ProtNLM"/>
    </source>
</evidence>
<organism evidence="9 10">
    <name type="scientific">Stephanodiscus triporus</name>
    <dbReference type="NCBI Taxonomy" id="2934178"/>
    <lineage>
        <taxon>Eukaryota</taxon>
        <taxon>Sar</taxon>
        <taxon>Stramenopiles</taxon>
        <taxon>Ochrophyta</taxon>
        <taxon>Bacillariophyta</taxon>
        <taxon>Coscinodiscophyceae</taxon>
        <taxon>Thalassiosirophycidae</taxon>
        <taxon>Stephanodiscales</taxon>
        <taxon>Stephanodiscaceae</taxon>
        <taxon>Stephanodiscus</taxon>
    </lineage>
</organism>
<keyword evidence="4" id="KW-0520">NAD</keyword>
<evidence type="ECO:0000256" key="1">
    <source>
        <dbReference type="ARBA" id="ARBA00001911"/>
    </source>
</evidence>
<dbReference type="InterPro" id="IPR056179">
    <property type="entry name" value="DHQS_C"/>
</dbReference>
<evidence type="ECO:0000259" key="7">
    <source>
        <dbReference type="Pfam" id="PF01761"/>
    </source>
</evidence>
<comment type="cofactor">
    <cofactor evidence="1">
        <name>NAD(+)</name>
        <dbReference type="ChEBI" id="CHEBI:57540"/>
    </cofactor>
</comment>
<dbReference type="Proteomes" id="UP001530315">
    <property type="component" value="Unassembled WGS sequence"/>
</dbReference>
<dbReference type="GO" id="GO:0046872">
    <property type="term" value="F:metal ion binding"/>
    <property type="evidence" value="ECO:0007669"/>
    <property type="project" value="UniProtKB-KW"/>
</dbReference>
<evidence type="ECO:0000256" key="5">
    <source>
        <dbReference type="ARBA" id="ARBA00023239"/>
    </source>
</evidence>
<evidence type="ECO:0000259" key="8">
    <source>
        <dbReference type="Pfam" id="PF24621"/>
    </source>
</evidence>
<keyword evidence="5" id="KW-0456">Lyase</keyword>